<comment type="caution">
    <text evidence="1">The sequence shown here is derived from an EMBL/GenBank/DDBJ whole genome shotgun (WGS) entry which is preliminary data.</text>
</comment>
<gene>
    <name evidence="1" type="ORF">PoB_005117900</name>
</gene>
<sequence length="101" mass="11650">MTPEGVYKPKEQTSTELNQFQPTSLLKVEGKIFFSDKASRLTKCLTKNSYLNVSEQKEVSGYLEHTNMIWEAIQRPTSRKLQPGCKFVKTLLMNSSLYRTK</sequence>
<dbReference type="GO" id="GO:0003964">
    <property type="term" value="F:RNA-directed DNA polymerase activity"/>
    <property type="evidence" value="ECO:0007669"/>
    <property type="project" value="UniProtKB-KW"/>
</dbReference>
<evidence type="ECO:0000313" key="2">
    <source>
        <dbReference type="Proteomes" id="UP000735302"/>
    </source>
</evidence>
<accession>A0AAV4C1X1</accession>
<dbReference type="AlphaFoldDB" id="A0AAV4C1X1"/>
<proteinExistence type="predicted"/>
<keyword evidence="1" id="KW-0808">Transferase</keyword>
<keyword evidence="2" id="KW-1185">Reference proteome</keyword>
<protein>
    <submittedName>
        <fullName evidence="1">Reverse transcriptase</fullName>
    </submittedName>
</protein>
<keyword evidence="1" id="KW-0695">RNA-directed DNA polymerase</keyword>
<evidence type="ECO:0000313" key="1">
    <source>
        <dbReference type="EMBL" id="GFO24674.1"/>
    </source>
</evidence>
<dbReference type="Proteomes" id="UP000735302">
    <property type="component" value="Unassembled WGS sequence"/>
</dbReference>
<organism evidence="1 2">
    <name type="scientific">Plakobranchus ocellatus</name>
    <dbReference type="NCBI Taxonomy" id="259542"/>
    <lineage>
        <taxon>Eukaryota</taxon>
        <taxon>Metazoa</taxon>
        <taxon>Spiralia</taxon>
        <taxon>Lophotrochozoa</taxon>
        <taxon>Mollusca</taxon>
        <taxon>Gastropoda</taxon>
        <taxon>Heterobranchia</taxon>
        <taxon>Euthyneura</taxon>
        <taxon>Panpulmonata</taxon>
        <taxon>Sacoglossa</taxon>
        <taxon>Placobranchoidea</taxon>
        <taxon>Plakobranchidae</taxon>
        <taxon>Plakobranchus</taxon>
    </lineage>
</organism>
<reference evidence="1 2" key="1">
    <citation type="journal article" date="2021" name="Elife">
        <title>Chloroplast acquisition without the gene transfer in kleptoplastic sea slugs, Plakobranchus ocellatus.</title>
        <authorList>
            <person name="Maeda T."/>
            <person name="Takahashi S."/>
            <person name="Yoshida T."/>
            <person name="Shimamura S."/>
            <person name="Takaki Y."/>
            <person name="Nagai Y."/>
            <person name="Toyoda A."/>
            <person name="Suzuki Y."/>
            <person name="Arimoto A."/>
            <person name="Ishii H."/>
            <person name="Satoh N."/>
            <person name="Nishiyama T."/>
            <person name="Hasebe M."/>
            <person name="Maruyama T."/>
            <person name="Minagawa J."/>
            <person name="Obokata J."/>
            <person name="Shigenobu S."/>
        </authorList>
    </citation>
    <scope>NUCLEOTIDE SEQUENCE [LARGE SCALE GENOMIC DNA]</scope>
</reference>
<name>A0AAV4C1X1_9GAST</name>
<keyword evidence="1" id="KW-0548">Nucleotidyltransferase</keyword>
<dbReference type="EMBL" id="BLXT01005617">
    <property type="protein sequence ID" value="GFO24674.1"/>
    <property type="molecule type" value="Genomic_DNA"/>
</dbReference>